<dbReference type="STRING" id="402881.Plav_1996"/>
<evidence type="ECO:0000259" key="4">
    <source>
        <dbReference type="Pfam" id="PF01464"/>
    </source>
</evidence>
<evidence type="ECO:0000313" key="5">
    <source>
        <dbReference type="EMBL" id="ABS63610.1"/>
    </source>
</evidence>
<dbReference type="EMBL" id="CP000774">
    <property type="protein sequence ID" value="ABS63610.1"/>
    <property type="molecule type" value="Genomic_DNA"/>
</dbReference>
<reference evidence="5 6" key="1">
    <citation type="journal article" date="2011" name="Stand. Genomic Sci.">
        <title>Complete genome sequence of Parvibaculum lavamentivorans type strain (DS-1(T)).</title>
        <authorList>
            <person name="Schleheck D."/>
            <person name="Weiss M."/>
            <person name="Pitluck S."/>
            <person name="Bruce D."/>
            <person name="Land M.L."/>
            <person name="Han S."/>
            <person name="Saunders E."/>
            <person name="Tapia R."/>
            <person name="Detter C."/>
            <person name="Brettin T."/>
            <person name="Han J."/>
            <person name="Woyke T."/>
            <person name="Goodwin L."/>
            <person name="Pennacchio L."/>
            <person name="Nolan M."/>
            <person name="Cook A.M."/>
            <person name="Kjelleberg S."/>
            <person name="Thomas T."/>
        </authorList>
    </citation>
    <scope>NUCLEOTIDE SEQUENCE [LARGE SCALE GENOMIC DNA]</scope>
    <source>
        <strain evidence="6">DS-1 / DSM 13023 / NCIMB 13966</strain>
    </source>
</reference>
<dbReference type="SUPFAM" id="SSF53955">
    <property type="entry name" value="Lysozyme-like"/>
    <property type="match status" value="1"/>
</dbReference>
<dbReference type="Pfam" id="PF01464">
    <property type="entry name" value="SLT"/>
    <property type="match status" value="1"/>
</dbReference>
<organism evidence="5 6">
    <name type="scientific">Parvibaculum lavamentivorans (strain DS-1 / DSM 13023 / NCIMB 13966)</name>
    <dbReference type="NCBI Taxonomy" id="402881"/>
    <lineage>
        <taxon>Bacteria</taxon>
        <taxon>Pseudomonadati</taxon>
        <taxon>Pseudomonadota</taxon>
        <taxon>Alphaproteobacteria</taxon>
        <taxon>Hyphomicrobiales</taxon>
        <taxon>Parvibaculaceae</taxon>
        <taxon>Parvibaculum</taxon>
    </lineage>
</organism>
<evidence type="ECO:0000256" key="3">
    <source>
        <dbReference type="SAM" id="SignalP"/>
    </source>
</evidence>
<feature type="signal peptide" evidence="3">
    <location>
        <begin position="1"/>
        <end position="32"/>
    </location>
</feature>
<dbReference type="Proteomes" id="UP000006377">
    <property type="component" value="Chromosome"/>
</dbReference>
<name>A7HUM7_PARL1</name>
<feature type="domain" description="Transglycosylase SLT" evidence="4">
    <location>
        <begin position="53"/>
        <end position="177"/>
    </location>
</feature>
<comment type="similarity">
    <text evidence="1">Belongs to the virb1 family.</text>
</comment>
<gene>
    <name evidence="5" type="ordered locus">Plav_1996</name>
</gene>
<sequence length="310" mass="33696">MASHRTSRDFNLRTGFCGFLAVLIAATASPHAAFSRESDGAVHDPVNACEDAAIHHEQANGLPRALLAAVALAESGRYSPTTRKARAWPWTINAEGRPYYFKTKQEAIATTQRLLDSGMRSIDIGCMQVNLRYHPDAFISLEDGFDPMTNVAYGAEFLMRLHERAGSWEKAVAHYHSQTASRGGRYFARVIRIWENERTRVAQRSYAAAPPKIDVSDFLKPAVGPGVSVLAMNEAAEPTAISYRPAPKVLDAAPEQNVRETASAAVGLRLSIADQDVAEAASTTERREPRVLDPMPAGPTRVADVSIPGA</sequence>
<proteinExistence type="inferred from homology"/>
<accession>A7HUM7</accession>
<evidence type="ECO:0000256" key="1">
    <source>
        <dbReference type="ARBA" id="ARBA00009387"/>
    </source>
</evidence>
<evidence type="ECO:0000256" key="2">
    <source>
        <dbReference type="SAM" id="MobiDB-lite"/>
    </source>
</evidence>
<dbReference type="eggNOG" id="COG0741">
    <property type="taxonomic scope" value="Bacteria"/>
</dbReference>
<dbReference type="HOGENOM" id="CLU_063182_0_1_5"/>
<dbReference type="InterPro" id="IPR023346">
    <property type="entry name" value="Lysozyme-like_dom_sf"/>
</dbReference>
<dbReference type="InterPro" id="IPR008258">
    <property type="entry name" value="Transglycosylase_SLT_dom_1"/>
</dbReference>
<dbReference type="AlphaFoldDB" id="A7HUM7"/>
<evidence type="ECO:0000313" key="6">
    <source>
        <dbReference type="Proteomes" id="UP000006377"/>
    </source>
</evidence>
<dbReference type="RefSeq" id="WP_012110909.1">
    <property type="nucleotide sequence ID" value="NC_009719.1"/>
</dbReference>
<feature type="region of interest" description="Disordered" evidence="2">
    <location>
        <begin position="279"/>
        <end position="310"/>
    </location>
</feature>
<feature type="chain" id="PRO_5002709674" evidence="3">
    <location>
        <begin position="33"/>
        <end position="310"/>
    </location>
</feature>
<keyword evidence="3" id="KW-0732">Signal</keyword>
<protein>
    <submittedName>
        <fullName evidence="5">Lytic transglycosylase catalytic</fullName>
    </submittedName>
</protein>
<dbReference type="CAZy" id="GH23">
    <property type="family name" value="Glycoside Hydrolase Family 23"/>
</dbReference>
<dbReference type="Gene3D" id="1.10.530.10">
    <property type="match status" value="1"/>
</dbReference>
<keyword evidence="6" id="KW-1185">Reference proteome</keyword>
<dbReference type="KEGG" id="pla:Plav_1996"/>